<dbReference type="Pfam" id="PF05193">
    <property type="entry name" value="Peptidase_M16_C"/>
    <property type="match status" value="1"/>
</dbReference>
<dbReference type="GO" id="GO:0008233">
    <property type="term" value="F:peptidase activity"/>
    <property type="evidence" value="ECO:0007669"/>
    <property type="project" value="UniProtKB-KW"/>
</dbReference>
<dbReference type="RefSeq" id="WP_114097921.1">
    <property type="nucleotide sequence ID" value="NZ_JPWI01000005.1"/>
</dbReference>
<dbReference type="InterPro" id="IPR050361">
    <property type="entry name" value="MPP/UQCRC_Complex"/>
</dbReference>
<dbReference type="InterPro" id="IPR011249">
    <property type="entry name" value="Metalloenz_LuxS/M16"/>
</dbReference>
<keyword evidence="1" id="KW-0732">Signal</keyword>
<accession>A0A367WY74</accession>
<comment type="caution">
    <text evidence="4">The sequence shown here is derived from an EMBL/GenBank/DDBJ whole genome shotgun (WGS) entry which is preliminary data.</text>
</comment>
<evidence type="ECO:0000313" key="5">
    <source>
        <dbReference type="Proteomes" id="UP000252255"/>
    </source>
</evidence>
<dbReference type="EMBL" id="JPWI01000005">
    <property type="protein sequence ID" value="RCK46179.1"/>
    <property type="molecule type" value="Genomic_DNA"/>
</dbReference>
<keyword evidence="4" id="KW-0645">Protease</keyword>
<dbReference type="PANTHER" id="PTHR11851:SF224">
    <property type="entry name" value="PROCESSING PROTEASE"/>
    <property type="match status" value="1"/>
</dbReference>
<evidence type="ECO:0000259" key="3">
    <source>
        <dbReference type="Pfam" id="PF05193"/>
    </source>
</evidence>
<dbReference type="Proteomes" id="UP000252255">
    <property type="component" value="Unassembled WGS sequence"/>
</dbReference>
<dbReference type="AlphaFoldDB" id="A0A367WY74"/>
<dbReference type="PANTHER" id="PTHR11851">
    <property type="entry name" value="METALLOPROTEASE"/>
    <property type="match status" value="1"/>
</dbReference>
<gene>
    <name evidence="4" type="ORF">TH30_10170</name>
</gene>
<keyword evidence="4" id="KW-0378">Hydrolase</keyword>
<proteinExistence type="predicted"/>
<dbReference type="Pfam" id="PF00675">
    <property type="entry name" value="Peptidase_M16"/>
    <property type="match status" value="1"/>
</dbReference>
<evidence type="ECO:0000259" key="2">
    <source>
        <dbReference type="Pfam" id="PF00675"/>
    </source>
</evidence>
<reference evidence="4 5" key="1">
    <citation type="submission" date="2014-07" db="EMBL/GenBank/DDBJ databases">
        <title>Draft genome sequence of Thalassospira profundimaris PR54-5.</title>
        <authorList>
            <person name="Lai Q."/>
            <person name="Shao Z."/>
        </authorList>
    </citation>
    <scope>NUCLEOTIDE SEQUENCE [LARGE SCALE GENOMIC DNA]</scope>
    <source>
        <strain evidence="4 5">PR54-5</strain>
    </source>
</reference>
<sequence length="443" mass="47737">MNQLMKQVAGIAFASIAVFGMSTAAQAVEVKEVISDGGIRAWLIEDHMNPLMTMDIAFTGAGAATDPINKLGLANMVSGLIDEGAGAMDSQTFRGEMENRSISLSFDAGRDDFAGSLTTLTRERDTAIDLLRLALSEPRFDDEAVERIRSQIIAGLKRAENDPGDIASRTFFKSIFGDHPYARPVSGTFETVAGLNANDFRSFVGRAFAKDNLIIGVAGDITAEELGPLLDEAFGSLPDHSDLPKIADVTPKFGAVDVIDQDIPQSQAVWGQKGIARKDPDFYAAYVMNYILGGGGFSSRLTEEVREKRGLAYGVYSYLADLDHAQMMMGGVATRNDAIGQSLSLISAEWTKMKEKGVSQEELDNAKSYLTGAFPLRFTSLGNLSGMLVGMQKEDLGMDFLDRRNSLVDAVTLDDVNRVAAELMDPANVTVTVVGKPEGKLAF</sequence>
<feature type="chain" id="PRO_5016628768" evidence="1">
    <location>
        <begin position="28"/>
        <end position="443"/>
    </location>
</feature>
<dbReference type="InterPro" id="IPR007863">
    <property type="entry name" value="Peptidase_M16_C"/>
</dbReference>
<dbReference type="GO" id="GO:0006508">
    <property type="term" value="P:proteolysis"/>
    <property type="evidence" value="ECO:0007669"/>
    <property type="project" value="UniProtKB-KW"/>
</dbReference>
<evidence type="ECO:0000313" key="4">
    <source>
        <dbReference type="EMBL" id="RCK46179.1"/>
    </source>
</evidence>
<dbReference type="Gene3D" id="3.30.830.10">
    <property type="entry name" value="Metalloenzyme, LuxS/M16 peptidase-like"/>
    <property type="match status" value="2"/>
</dbReference>
<feature type="domain" description="Peptidase M16 C-terminal" evidence="3">
    <location>
        <begin position="195"/>
        <end position="369"/>
    </location>
</feature>
<name>A0A367WY74_9PROT</name>
<organism evidence="4 5">
    <name type="scientific">Thalassospira profundimaris</name>
    <dbReference type="NCBI Taxonomy" id="502049"/>
    <lineage>
        <taxon>Bacteria</taxon>
        <taxon>Pseudomonadati</taxon>
        <taxon>Pseudomonadota</taxon>
        <taxon>Alphaproteobacteria</taxon>
        <taxon>Rhodospirillales</taxon>
        <taxon>Thalassospiraceae</taxon>
        <taxon>Thalassospira</taxon>
    </lineage>
</organism>
<dbReference type="OrthoDB" id="9811314at2"/>
<dbReference type="GO" id="GO:0046872">
    <property type="term" value="F:metal ion binding"/>
    <property type="evidence" value="ECO:0007669"/>
    <property type="project" value="InterPro"/>
</dbReference>
<dbReference type="SUPFAM" id="SSF63411">
    <property type="entry name" value="LuxS/MPP-like metallohydrolase"/>
    <property type="match status" value="2"/>
</dbReference>
<evidence type="ECO:0000256" key="1">
    <source>
        <dbReference type="SAM" id="SignalP"/>
    </source>
</evidence>
<feature type="domain" description="Peptidase M16 N-terminal" evidence="2">
    <location>
        <begin position="60"/>
        <end position="188"/>
    </location>
</feature>
<dbReference type="InterPro" id="IPR011765">
    <property type="entry name" value="Pept_M16_N"/>
</dbReference>
<protein>
    <submittedName>
        <fullName evidence="4">Zinc protease</fullName>
    </submittedName>
</protein>
<feature type="signal peptide" evidence="1">
    <location>
        <begin position="1"/>
        <end position="27"/>
    </location>
</feature>